<evidence type="ECO:0008006" key="4">
    <source>
        <dbReference type="Google" id="ProtNLM"/>
    </source>
</evidence>
<dbReference type="RefSeq" id="WP_138243370.1">
    <property type="nucleotide sequence ID" value="NZ_CP040330.1"/>
</dbReference>
<dbReference type="OrthoDB" id="187916at2157"/>
<name>A0A4V6MBG2_9EURY</name>
<evidence type="ECO:0000313" key="2">
    <source>
        <dbReference type="EMBL" id="QCS40842.1"/>
    </source>
</evidence>
<protein>
    <recommendedName>
        <fullName evidence="4">Cox cluster protein</fullName>
    </recommendedName>
</protein>
<gene>
    <name evidence="2" type="ORF">FEJ81_00215</name>
</gene>
<dbReference type="AlphaFoldDB" id="A0A4V6MBG2"/>
<organism evidence="2 3">
    <name type="scientific">Natrinema versiforme</name>
    <dbReference type="NCBI Taxonomy" id="88724"/>
    <lineage>
        <taxon>Archaea</taxon>
        <taxon>Methanobacteriati</taxon>
        <taxon>Methanobacteriota</taxon>
        <taxon>Stenosarchaea group</taxon>
        <taxon>Halobacteria</taxon>
        <taxon>Halobacteriales</taxon>
        <taxon>Natrialbaceae</taxon>
        <taxon>Natrinema</taxon>
    </lineage>
</organism>
<feature type="transmembrane region" description="Helical" evidence="1">
    <location>
        <begin position="16"/>
        <end position="38"/>
    </location>
</feature>
<evidence type="ECO:0000256" key="1">
    <source>
        <dbReference type="SAM" id="Phobius"/>
    </source>
</evidence>
<proteinExistence type="predicted"/>
<sequence length="69" mass="7186">MSSHPTNESWFGTQPVLWFLLAVAVPGGVYAGSGIVFAGQSLESAVLIGITFGLVFAVTTAILKYALGR</sequence>
<keyword evidence="1" id="KW-1133">Transmembrane helix</keyword>
<keyword evidence="1" id="KW-0812">Transmembrane</keyword>
<dbReference type="GeneID" id="40263648"/>
<reference evidence="3" key="1">
    <citation type="submission" date="2019-05" db="EMBL/GenBank/DDBJ databases">
        <title>Genome sequence and methylation pattern of the halophilic Archaeon Natrinema versiforme BOL5-4.</title>
        <authorList>
            <person name="DasSarma P."/>
            <person name="Anton B.P."/>
            <person name="DasSarma S.L."/>
            <person name="Martinez F.L."/>
            <person name="Guzman D."/>
            <person name="Roberts R.J."/>
            <person name="DasSarma S."/>
        </authorList>
    </citation>
    <scope>NUCLEOTIDE SEQUENCE [LARGE SCALE GENOMIC DNA]</scope>
    <source>
        <strain evidence="3">BOL5-4</strain>
    </source>
</reference>
<dbReference type="Proteomes" id="UP000302218">
    <property type="component" value="Chromosome"/>
</dbReference>
<feature type="transmembrane region" description="Helical" evidence="1">
    <location>
        <begin position="45"/>
        <end position="67"/>
    </location>
</feature>
<accession>A0A4V6MBG2</accession>
<dbReference type="KEGG" id="nvr:FEJ81_00215"/>
<evidence type="ECO:0000313" key="3">
    <source>
        <dbReference type="Proteomes" id="UP000302218"/>
    </source>
</evidence>
<dbReference type="EMBL" id="CP040330">
    <property type="protein sequence ID" value="QCS40842.1"/>
    <property type="molecule type" value="Genomic_DNA"/>
</dbReference>
<keyword evidence="1" id="KW-0472">Membrane</keyword>